<accession>A0A2A2AMT7</accession>
<name>A0A2A2AMT7_9BURK</name>
<organism evidence="1 2">
    <name type="scientific">Vandammella animalimorsus</name>
    <dbReference type="NCBI Taxonomy" id="2029117"/>
    <lineage>
        <taxon>Bacteria</taxon>
        <taxon>Pseudomonadati</taxon>
        <taxon>Pseudomonadota</taxon>
        <taxon>Betaproteobacteria</taxon>
        <taxon>Burkholderiales</taxon>
        <taxon>Comamonadaceae</taxon>
        <taxon>Vandammella</taxon>
    </lineage>
</organism>
<dbReference type="AlphaFoldDB" id="A0A2A2AMT7"/>
<gene>
    <name evidence="1" type="ORF">CK621_14425</name>
</gene>
<evidence type="ECO:0000313" key="2">
    <source>
        <dbReference type="Proteomes" id="UP000218439"/>
    </source>
</evidence>
<comment type="caution">
    <text evidence="1">The sequence shown here is derived from an EMBL/GenBank/DDBJ whole genome shotgun (WGS) entry which is preliminary data.</text>
</comment>
<dbReference type="EMBL" id="NSJE01000040">
    <property type="protein sequence ID" value="PAT39905.1"/>
    <property type="molecule type" value="Genomic_DNA"/>
</dbReference>
<protein>
    <submittedName>
        <fullName evidence="1">Uncharacterized protein</fullName>
    </submittedName>
</protein>
<dbReference type="Proteomes" id="UP000218439">
    <property type="component" value="Unassembled WGS sequence"/>
</dbReference>
<evidence type="ECO:0000313" key="1">
    <source>
        <dbReference type="EMBL" id="PAT39905.1"/>
    </source>
</evidence>
<reference evidence="1 2" key="1">
    <citation type="submission" date="2017-08" db="EMBL/GenBank/DDBJ databases">
        <title>WGS of Clinical strains of the CDC Group NO-1 linked to zoonotic infections in humans.</title>
        <authorList>
            <person name="Bernier A.-M."/>
            <person name="Bernard K."/>
        </authorList>
    </citation>
    <scope>NUCLEOTIDE SEQUENCE [LARGE SCALE GENOMIC DNA]</scope>
    <source>
        <strain evidence="1 2">NML120219</strain>
    </source>
</reference>
<sequence length="170" mass="17526">MTMDVQIINLAQAIGADIKGLTLKQGDLSALPTTAKASLVAALTELHTAMQQLSASAGAGAQIDDSASAGVMDKTWSANKLVAAIDEAKLAVKNELTNGAGAALDTLNELATALNNDANFAQTIAADIANRARYDQAQVLSQEQQKQVCANIGVGDPTHDYVADYNAAKA</sequence>
<proteinExistence type="predicted"/>
<dbReference type="RefSeq" id="WP_095552946.1">
    <property type="nucleotide sequence ID" value="NZ_CP154474.1"/>
</dbReference>